<evidence type="ECO:0000313" key="8">
    <source>
        <dbReference type="Proteomes" id="UP001300502"/>
    </source>
</evidence>
<dbReference type="InterPro" id="IPR036291">
    <property type="entry name" value="NAD(P)-bd_dom_sf"/>
</dbReference>
<accession>A0AAV9I2T8</accession>
<dbReference type="InterPro" id="IPR016098">
    <property type="entry name" value="CAP/MinC_C"/>
</dbReference>
<dbReference type="SMART" id="SM00673">
    <property type="entry name" value="CARP"/>
    <property type="match status" value="2"/>
</dbReference>
<keyword evidence="5" id="KW-0560">Oxidoreductase</keyword>
<name>A0AAV9I2T8_9RHOD</name>
<proteinExistence type="inferred from homology"/>
<dbReference type="AlphaFoldDB" id="A0AAV9I2T8"/>
<dbReference type="PANTHER" id="PTHR15104">
    <property type="entry name" value="DIHYDROPTERIDINE REDUCTASE"/>
    <property type="match status" value="1"/>
</dbReference>
<evidence type="ECO:0000256" key="1">
    <source>
        <dbReference type="ARBA" id="ARBA00006484"/>
    </source>
</evidence>
<dbReference type="InterPro" id="IPR038397">
    <property type="entry name" value="TBCC_N_sf"/>
</dbReference>
<dbReference type="GO" id="GO:0006559">
    <property type="term" value="P:L-phenylalanine catabolic process"/>
    <property type="evidence" value="ECO:0007669"/>
    <property type="project" value="TreeGrafter"/>
</dbReference>
<organism evidence="7 8">
    <name type="scientific">Galdieria yellowstonensis</name>
    <dbReference type="NCBI Taxonomy" id="3028027"/>
    <lineage>
        <taxon>Eukaryota</taxon>
        <taxon>Rhodophyta</taxon>
        <taxon>Bangiophyceae</taxon>
        <taxon>Galdieriales</taxon>
        <taxon>Galdieriaceae</taxon>
        <taxon>Galdieria</taxon>
    </lineage>
</organism>
<evidence type="ECO:0000313" key="7">
    <source>
        <dbReference type="EMBL" id="KAK4522160.1"/>
    </source>
</evidence>
<keyword evidence="8" id="KW-1185">Reference proteome</keyword>
<dbReference type="Pfam" id="PF00106">
    <property type="entry name" value="adh_short"/>
    <property type="match status" value="1"/>
</dbReference>
<dbReference type="PROSITE" id="PS51329">
    <property type="entry name" value="C_CAP_COFACTOR_C"/>
    <property type="match status" value="1"/>
</dbReference>
<dbReference type="Gene3D" id="2.160.20.70">
    <property type="match status" value="1"/>
</dbReference>
<dbReference type="InterPro" id="IPR006599">
    <property type="entry name" value="CARP_motif"/>
</dbReference>
<dbReference type="GO" id="GO:0070404">
    <property type="term" value="F:NADH binding"/>
    <property type="evidence" value="ECO:0007669"/>
    <property type="project" value="TreeGrafter"/>
</dbReference>
<reference evidence="7 8" key="1">
    <citation type="submission" date="2022-07" db="EMBL/GenBank/DDBJ databases">
        <title>Genome-wide signatures of adaptation to extreme environments.</title>
        <authorList>
            <person name="Cho C.H."/>
            <person name="Yoon H.S."/>
        </authorList>
    </citation>
    <scope>NUCLEOTIDE SEQUENCE [LARGE SCALE GENOMIC DNA]</scope>
    <source>
        <strain evidence="7 8">108.79 E11</strain>
    </source>
</reference>
<dbReference type="InterPro" id="IPR002347">
    <property type="entry name" value="SDR_fam"/>
</dbReference>
<protein>
    <recommendedName>
        <fullName evidence="6">C-CAP/cofactor C-like domain-containing protein</fullName>
    </recommendedName>
</protein>
<comment type="similarity">
    <text evidence="2">Belongs to the TBCC family.</text>
</comment>
<dbReference type="EMBL" id="JANCYU010000001">
    <property type="protein sequence ID" value="KAK4522160.1"/>
    <property type="molecule type" value="Genomic_DNA"/>
</dbReference>
<sequence length="590" mass="66679">MSKSHFDNFQDQLRNLQEQVQELFQCDKDLKQSRISSLESSFLSLCEETSKSQHQLAAYERRKLNLSLNELQEGIQRIKDSLKPQYKLRWDVAGKEKVSPEAQKASEVKVSPQHIETVSDKSAVFVVENLKDETRNVTDSLVVEDMRRSDVRFLNCENCCLYLNSWTRNCQLKGLRHCKVMLGPVETAVYIQECTDCDIYVAAQQVRIHDCHSCTFRVQSKQGSILERSKDIVFGPYIYEYPGIEDDFEKVHLYCEKDSWKKVRDFQFLSNFRERKHWRLLEQDEEKCASTRATLKKSNVFPIKTLNPRRRRLALVSCLTEKRKSSSQSVVGEPSVFCYGGASAFGVEITRRFTEGGNGVVSVDSAQGSSECTESVCFPPGATCKAQVDIAVRTLEKSGLANHRFGLMVNASLGWTTGGIMDDNLFDSVDFMHRSNVESSLVLAKLATRFLAPGGMLVFMGSAVALTPTPDMIAYSLAKAAIHQLVMDLSQEVGRALPRDSSVIGFVPVVLDTPFHRAENNGVAGDDWTPCDVIAEKLWEWSTQVSKKRPKNGSLISVTTHTVESERGWREQRTLFRTIKTDNFVQTNLL</sequence>
<comment type="subunit">
    <text evidence="3">Homodimer.</text>
</comment>
<dbReference type="InterPro" id="IPR012945">
    <property type="entry name" value="Tubulin-bd_cofactor_C_dom"/>
</dbReference>
<dbReference type="SUPFAM" id="SSF51735">
    <property type="entry name" value="NAD(P)-binding Rossmann-fold domains"/>
    <property type="match status" value="1"/>
</dbReference>
<evidence type="ECO:0000259" key="6">
    <source>
        <dbReference type="PROSITE" id="PS51329"/>
    </source>
</evidence>
<comment type="caution">
    <text evidence="7">The sequence shown here is derived from an EMBL/GenBank/DDBJ whole genome shotgun (WGS) entry which is preliminary data.</text>
</comment>
<keyword evidence="4" id="KW-0521">NADP</keyword>
<dbReference type="InterPro" id="IPR017901">
    <property type="entry name" value="C-CAP_CF_C-like"/>
</dbReference>
<dbReference type="Pfam" id="PF07986">
    <property type="entry name" value="TBCC"/>
    <property type="match status" value="1"/>
</dbReference>
<dbReference type="GO" id="GO:0070402">
    <property type="term" value="F:NADPH binding"/>
    <property type="evidence" value="ECO:0007669"/>
    <property type="project" value="TreeGrafter"/>
</dbReference>
<feature type="domain" description="C-CAP/cofactor C-like" evidence="6">
    <location>
        <begin position="112"/>
        <end position="268"/>
    </location>
</feature>
<evidence type="ECO:0000256" key="5">
    <source>
        <dbReference type="ARBA" id="ARBA00023002"/>
    </source>
</evidence>
<dbReference type="Gene3D" id="1.20.58.1250">
    <property type="entry name" value="Tubulin Binding Cofactor C, N-terminal domain"/>
    <property type="match status" value="1"/>
</dbReference>
<evidence type="ECO:0000256" key="2">
    <source>
        <dbReference type="ARBA" id="ARBA00008848"/>
    </source>
</evidence>
<dbReference type="GO" id="GO:0005737">
    <property type="term" value="C:cytoplasm"/>
    <property type="evidence" value="ECO:0007669"/>
    <property type="project" value="TreeGrafter"/>
</dbReference>
<dbReference type="Proteomes" id="UP001300502">
    <property type="component" value="Unassembled WGS sequence"/>
</dbReference>
<evidence type="ECO:0000256" key="3">
    <source>
        <dbReference type="ARBA" id="ARBA00011738"/>
    </source>
</evidence>
<dbReference type="PANTHER" id="PTHR15104:SF0">
    <property type="entry name" value="DIHYDROPTERIDINE REDUCTASE"/>
    <property type="match status" value="1"/>
</dbReference>
<dbReference type="GO" id="GO:0006729">
    <property type="term" value="P:tetrahydrobiopterin biosynthetic process"/>
    <property type="evidence" value="ECO:0007669"/>
    <property type="project" value="TreeGrafter"/>
</dbReference>
<evidence type="ECO:0000256" key="4">
    <source>
        <dbReference type="ARBA" id="ARBA00022857"/>
    </source>
</evidence>
<dbReference type="GO" id="GO:0004155">
    <property type="term" value="F:6,7-dihydropteridine reductase activity"/>
    <property type="evidence" value="ECO:0007669"/>
    <property type="project" value="TreeGrafter"/>
</dbReference>
<gene>
    <name evidence="7" type="ORF">GAYE_FCTG49G0039</name>
</gene>
<comment type="similarity">
    <text evidence="1">Belongs to the short-chain dehydrogenases/reductases (SDR) family.</text>
</comment>
<dbReference type="Gene3D" id="3.40.50.720">
    <property type="entry name" value="NAD(P)-binding Rossmann-like Domain"/>
    <property type="match status" value="1"/>
</dbReference>